<dbReference type="EMBL" id="VSRR010036507">
    <property type="protein sequence ID" value="MPC73297.1"/>
    <property type="molecule type" value="Genomic_DNA"/>
</dbReference>
<dbReference type="Proteomes" id="UP000324222">
    <property type="component" value="Unassembled WGS sequence"/>
</dbReference>
<keyword evidence="3" id="KW-1185">Reference proteome</keyword>
<comment type="caution">
    <text evidence="2">The sequence shown here is derived from an EMBL/GenBank/DDBJ whole genome shotgun (WGS) entry which is preliminary data.</text>
</comment>
<organism evidence="2 3">
    <name type="scientific">Portunus trituberculatus</name>
    <name type="common">Swimming crab</name>
    <name type="synonym">Neptunus trituberculatus</name>
    <dbReference type="NCBI Taxonomy" id="210409"/>
    <lineage>
        <taxon>Eukaryota</taxon>
        <taxon>Metazoa</taxon>
        <taxon>Ecdysozoa</taxon>
        <taxon>Arthropoda</taxon>
        <taxon>Crustacea</taxon>
        <taxon>Multicrustacea</taxon>
        <taxon>Malacostraca</taxon>
        <taxon>Eumalacostraca</taxon>
        <taxon>Eucarida</taxon>
        <taxon>Decapoda</taxon>
        <taxon>Pleocyemata</taxon>
        <taxon>Brachyura</taxon>
        <taxon>Eubrachyura</taxon>
        <taxon>Portunoidea</taxon>
        <taxon>Portunidae</taxon>
        <taxon>Portuninae</taxon>
        <taxon>Portunus</taxon>
    </lineage>
</organism>
<evidence type="ECO:0000313" key="2">
    <source>
        <dbReference type="EMBL" id="MPC73297.1"/>
    </source>
</evidence>
<gene>
    <name evidence="2" type="ORF">E2C01_067620</name>
</gene>
<sequence>MPLTTQSYPLQRSTPLQQTHYSRQGANHHADLGPAASTRSLVFWMPWWLQGGGVEGAAVIECQLLGLLGAKLTRP</sequence>
<dbReference type="AlphaFoldDB" id="A0A5B7HVJ5"/>
<feature type="compositionally biased region" description="Polar residues" evidence="1">
    <location>
        <begin position="1"/>
        <end position="25"/>
    </location>
</feature>
<name>A0A5B7HVJ5_PORTR</name>
<evidence type="ECO:0000256" key="1">
    <source>
        <dbReference type="SAM" id="MobiDB-lite"/>
    </source>
</evidence>
<reference evidence="2 3" key="1">
    <citation type="submission" date="2019-05" db="EMBL/GenBank/DDBJ databases">
        <title>Another draft genome of Portunus trituberculatus and its Hox gene families provides insights of decapod evolution.</title>
        <authorList>
            <person name="Jeong J.-H."/>
            <person name="Song I."/>
            <person name="Kim S."/>
            <person name="Choi T."/>
            <person name="Kim D."/>
            <person name="Ryu S."/>
            <person name="Kim W."/>
        </authorList>
    </citation>
    <scope>NUCLEOTIDE SEQUENCE [LARGE SCALE GENOMIC DNA]</scope>
    <source>
        <tissue evidence="2">Muscle</tissue>
    </source>
</reference>
<feature type="region of interest" description="Disordered" evidence="1">
    <location>
        <begin position="1"/>
        <end position="32"/>
    </location>
</feature>
<evidence type="ECO:0000313" key="3">
    <source>
        <dbReference type="Proteomes" id="UP000324222"/>
    </source>
</evidence>
<protein>
    <submittedName>
        <fullName evidence="2">Uncharacterized protein</fullName>
    </submittedName>
</protein>
<accession>A0A5B7HVJ5</accession>
<proteinExistence type="predicted"/>